<dbReference type="AlphaFoldDB" id="A0A6G6YB35"/>
<evidence type="ECO:0000256" key="4">
    <source>
        <dbReference type="ARBA" id="ARBA00022692"/>
    </source>
</evidence>
<dbReference type="GO" id="GO:0005886">
    <property type="term" value="C:plasma membrane"/>
    <property type="evidence" value="ECO:0007669"/>
    <property type="project" value="UniProtKB-SubCell"/>
</dbReference>
<feature type="transmembrane region" description="Helical" evidence="8">
    <location>
        <begin position="87"/>
        <end position="110"/>
    </location>
</feature>
<evidence type="ECO:0000256" key="1">
    <source>
        <dbReference type="ARBA" id="ARBA00004651"/>
    </source>
</evidence>
<gene>
    <name evidence="9" type="ORF">G5C33_11730</name>
</gene>
<evidence type="ECO:0000313" key="9">
    <source>
        <dbReference type="EMBL" id="QIG81918.1"/>
    </source>
</evidence>
<dbReference type="Proteomes" id="UP000501568">
    <property type="component" value="Chromosome"/>
</dbReference>
<evidence type="ECO:0000313" key="10">
    <source>
        <dbReference type="Proteomes" id="UP000501568"/>
    </source>
</evidence>
<proteinExistence type="inferred from homology"/>
<keyword evidence="3" id="KW-1003">Cell membrane</keyword>
<keyword evidence="5" id="KW-0133">Cell shape</keyword>
<sequence>MLGSLVTILPFVVTIPVLPPFGLMMMLAWRLHRSDALRVWSPVLLGLFDDLVSGQPLGSGMFFWTLCFLAIDVLDTRLVWRNFWQDWLIAAGAMAFVLIATRLIATPFSAHVDTALLVQIITSVALFPLASQLCARLDREPRRR</sequence>
<evidence type="ECO:0000256" key="5">
    <source>
        <dbReference type="ARBA" id="ARBA00022960"/>
    </source>
</evidence>
<organism evidence="9 10">
    <name type="scientific">Stakelama tenebrarum</name>
    <dbReference type="NCBI Taxonomy" id="2711215"/>
    <lineage>
        <taxon>Bacteria</taxon>
        <taxon>Pseudomonadati</taxon>
        <taxon>Pseudomonadota</taxon>
        <taxon>Alphaproteobacteria</taxon>
        <taxon>Sphingomonadales</taxon>
        <taxon>Sphingomonadaceae</taxon>
        <taxon>Stakelama</taxon>
    </lineage>
</organism>
<feature type="transmembrane region" description="Helical" evidence="8">
    <location>
        <begin position="116"/>
        <end position="135"/>
    </location>
</feature>
<reference evidence="9 10" key="1">
    <citation type="submission" date="2020-02" db="EMBL/GenBank/DDBJ databases">
        <authorList>
            <person name="Zheng R.K."/>
            <person name="Sun C.M."/>
        </authorList>
    </citation>
    <scope>NUCLEOTIDE SEQUENCE [LARGE SCALE GENOMIC DNA]</scope>
    <source>
        <strain evidence="10">zrk23</strain>
    </source>
</reference>
<dbReference type="InterPro" id="IPR007227">
    <property type="entry name" value="Cell_shape_determining_MreD"/>
</dbReference>
<keyword evidence="4 8" id="KW-0812">Transmembrane</keyword>
<keyword evidence="10" id="KW-1185">Reference proteome</keyword>
<feature type="transmembrane region" description="Helical" evidence="8">
    <location>
        <begin position="57"/>
        <end position="75"/>
    </location>
</feature>
<dbReference type="KEGG" id="spzr:G5C33_11730"/>
<evidence type="ECO:0000256" key="8">
    <source>
        <dbReference type="SAM" id="Phobius"/>
    </source>
</evidence>
<keyword evidence="6 8" id="KW-1133">Transmembrane helix</keyword>
<evidence type="ECO:0000256" key="3">
    <source>
        <dbReference type="ARBA" id="ARBA00022475"/>
    </source>
</evidence>
<accession>A0A6G6YB35</accession>
<dbReference type="EMBL" id="CP049109">
    <property type="protein sequence ID" value="QIG81918.1"/>
    <property type="molecule type" value="Genomic_DNA"/>
</dbReference>
<keyword evidence="7 8" id="KW-0472">Membrane</keyword>
<comment type="subcellular location">
    <subcellularLocation>
        <location evidence="1">Cell membrane</location>
        <topology evidence="1">Multi-pass membrane protein</topology>
    </subcellularLocation>
</comment>
<evidence type="ECO:0000256" key="6">
    <source>
        <dbReference type="ARBA" id="ARBA00022989"/>
    </source>
</evidence>
<name>A0A6G6YB35_9SPHN</name>
<protein>
    <submittedName>
        <fullName evidence="9">Rod shape-determining protein MreD</fullName>
    </submittedName>
</protein>
<comment type="similarity">
    <text evidence="2">Belongs to the MreD family.</text>
</comment>
<dbReference type="GO" id="GO:0008360">
    <property type="term" value="P:regulation of cell shape"/>
    <property type="evidence" value="ECO:0007669"/>
    <property type="project" value="UniProtKB-KW"/>
</dbReference>
<dbReference type="Pfam" id="PF04093">
    <property type="entry name" value="MreD"/>
    <property type="match status" value="1"/>
</dbReference>
<evidence type="ECO:0000256" key="7">
    <source>
        <dbReference type="ARBA" id="ARBA00023136"/>
    </source>
</evidence>
<evidence type="ECO:0000256" key="2">
    <source>
        <dbReference type="ARBA" id="ARBA00007776"/>
    </source>
</evidence>